<reference evidence="2" key="1">
    <citation type="journal article" date="2023" name="Front. Plant Sci.">
        <title>Chromosomal-level genome assembly of Melastoma candidum provides insights into trichome evolution.</title>
        <authorList>
            <person name="Zhong Y."/>
            <person name="Wu W."/>
            <person name="Sun C."/>
            <person name="Zou P."/>
            <person name="Liu Y."/>
            <person name="Dai S."/>
            <person name="Zhou R."/>
        </authorList>
    </citation>
    <scope>NUCLEOTIDE SEQUENCE [LARGE SCALE GENOMIC DNA]</scope>
</reference>
<sequence>MQAREQVSIDVLHTDEELVRGLKEKMENISSSITICRVPEELHRGKTRDYYPDLVAIGPYHRGKLNLRDMEKHKWRYLFALLNRKPDLEANINECMKALRELEHRARRCYAGDIGLSSDEFVELMLVDGGFIIELLIKCAHKSLRRRGDPLFSTPGKLFDLRLDMILLENQIPLFVLQRLFQVSPIPKQCNTPLSELAFRFFKSMVPGGEQQDLQVKLNEEAHHLLDLVHNCLLPATFPREPTKQRPTQTPIKCATDLRASGIKIARASSRNLLDAKFTKGVLQIPPLNIDQCTGRLFRNLVALERCGCVDTPCITSYVFLIHGLIGSERDEKLLVDRQVITDSLNPGEVRKAHVLFNDICKDTNVQEWYYEGLSEQVNEYIERRRRPGHSSRGGQEDTGGGGRKEDGRRWIGHREMVVVGVLLLIMTSIGTLLSALSFFLHH</sequence>
<keyword evidence="2" id="KW-1185">Reference proteome</keyword>
<accession>A0ACB9LHS5</accession>
<dbReference type="EMBL" id="CM042890">
    <property type="protein sequence ID" value="KAI4311087.1"/>
    <property type="molecule type" value="Genomic_DNA"/>
</dbReference>
<comment type="caution">
    <text evidence="1">The sequence shown here is derived from an EMBL/GenBank/DDBJ whole genome shotgun (WGS) entry which is preliminary data.</text>
</comment>
<evidence type="ECO:0000313" key="2">
    <source>
        <dbReference type="Proteomes" id="UP001057402"/>
    </source>
</evidence>
<dbReference type="Proteomes" id="UP001057402">
    <property type="component" value="Chromosome 11"/>
</dbReference>
<evidence type="ECO:0000313" key="1">
    <source>
        <dbReference type="EMBL" id="KAI4311087.1"/>
    </source>
</evidence>
<proteinExistence type="predicted"/>
<organism evidence="1 2">
    <name type="scientific">Melastoma candidum</name>
    <dbReference type="NCBI Taxonomy" id="119954"/>
    <lineage>
        <taxon>Eukaryota</taxon>
        <taxon>Viridiplantae</taxon>
        <taxon>Streptophyta</taxon>
        <taxon>Embryophyta</taxon>
        <taxon>Tracheophyta</taxon>
        <taxon>Spermatophyta</taxon>
        <taxon>Magnoliopsida</taxon>
        <taxon>eudicotyledons</taxon>
        <taxon>Gunneridae</taxon>
        <taxon>Pentapetalae</taxon>
        <taxon>rosids</taxon>
        <taxon>malvids</taxon>
        <taxon>Myrtales</taxon>
        <taxon>Melastomataceae</taxon>
        <taxon>Melastomatoideae</taxon>
        <taxon>Melastomateae</taxon>
        <taxon>Melastoma</taxon>
    </lineage>
</organism>
<gene>
    <name evidence="1" type="ORF">MLD38_036014</name>
</gene>
<protein>
    <submittedName>
        <fullName evidence="1">Uncharacterized protein</fullName>
    </submittedName>
</protein>
<name>A0ACB9LHS5_9MYRT</name>